<evidence type="ECO:0000259" key="3">
    <source>
        <dbReference type="PROSITE" id="PS50102"/>
    </source>
</evidence>
<dbReference type="SUPFAM" id="SSF53098">
    <property type="entry name" value="Ribonuclease H-like"/>
    <property type="match status" value="1"/>
</dbReference>
<dbReference type="GO" id="GO:0003723">
    <property type="term" value="F:RNA binding"/>
    <property type="evidence" value="ECO:0007669"/>
    <property type="project" value="UniProtKB-UniRule"/>
</dbReference>
<reference evidence="6 7" key="2">
    <citation type="submission" date="2024-05" db="EMBL/GenBank/DDBJ databases">
        <authorList>
            <person name="Chen Y."/>
            <person name="Shah S."/>
            <person name="Dougan E. K."/>
            <person name="Thang M."/>
            <person name="Chan C."/>
        </authorList>
    </citation>
    <scope>NUCLEOTIDE SEQUENCE [LARGE SCALE GENOMIC DNA]</scope>
</reference>
<evidence type="ECO:0000256" key="1">
    <source>
        <dbReference type="PROSITE-ProRule" id="PRU00176"/>
    </source>
</evidence>
<dbReference type="Gene3D" id="3.30.70.330">
    <property type="match status" value="1"/>
</dbReference>
<evidence type="ECO:0000256" key="2">
    <source>
        <dbReference type="SAM" id="MobiDB-lite"/>
    </source>
</evidence>
<evidence type="ECO:0000259" key="4">
    <source>
        <dbReference type="PROSITE" id="PS50994"/>
    </source>
</evidence>
<dbReference type="Gene3D" id="3.30.420.10">
    <property type="entry name" value="Ribonuclease H-like superfamily/Ribonuclease H"/>
    <property type="match status" value="1"/>
</dbReference>
<organism evidence="5">
    <name type="scientific">Cladocopium goreaui</name>
    <dbReference type="NCBI Taxonomy" id="2562237"/>
    <lineage>
        <taxon>Eukaryota</taxon>
        <taxon>Sar</taxon>
        <taxon>Alveolata</taxon>
        <taxon>Dinophyceae</taxon>
        <taxon>Suessiales</taxon>
        <taxon>Symbiodiniaceae</taxon>
        <taxon>Cladocopium</taxon>
    </lineage>
</organism>
<keyword evidence="7" id="KW-1185">Reference proteome</keyword>
<dbReference type="AlphaFoldDB" id="A0A9P1FR43"/>
<dbReference type="SMART" id="SM00360">
    <property type="entry name" value="RRM"/>
    <property type="match status" value="1"/>
</dbReference>
<feature type="domain" description="RRM" evidence="3">
    <location>
        <begin position="524"/>
        <end position="610"/>
    </location>
</feature>
<protein>
    <submittedName>
        <fullName evidence="6">Retrovirus-related Pol polyprotein from transposon TNT 1-94</fullName>
    </submittedName>
</protein>
<evidence type="ECO:0000313" key="6">
    <source>
        <dbReference type="EMBL" id="CAL4772383.1"/>
    </source>
</evidence>
<dbReference type="InterPro" id="IPR036397">
    <property type="entry name" value="RNaseH_sf"/>
</dbReference>
<feature type="compositionally biased region" description="Low complexity" evidence="2">
    <location>
        <begin position="287"/>
        <end position="300"/>
    </location>
</feature>
<dbReference type="SUPFAM" id="SSF54928">
    <property type="entry name" value="RNA-binding domain, RBD"/>
    <property type="match status" value="1"/>
</dbReference>
<dbReference type="EMBL" id="CAMXCT010000950">
    <property type="protein sequence ID" value="CAI3985071.1"/>
    <property type="molecule type" value="Genomic_DNA"/>
</dbReference>
<dbReference type="InterPro" id="IPR000504">
    <property type="entry name" value="RRM_dom"/>
</dbReference>
<dbReference type="PROSITE" id="PS50102">
    <property type="entry name" value="RRM"/>
    <property type="match status" value="1"/>
</dbReference>
<dbReference type="InterPro" id="IPR001584">
    <property type="entry name" value="Integrase_cat-core"/>
</dbReference>
<dbReference type="InterPro" id="IPR012677">
    <property type="entry name" value="Nucleotide-bd_a/b_plait_sf"/>
</dbReference>
<sequence>MSASQFLHYFKEGWVQYFGKPNTLRLDPAGAFRSNEVEAFCDAESIFLDFIPAEAHWKFGICEQAIRGIKEVMNKLVEEDPNIIPEDALTVAVRTFNHREITRGFSPVQHALGLAPDETGRFINSLEGRGHEELVRNPTGEFQESIERMKTAEQAHSEWIAKERISRALNSRAQRTNHYQPGDLVYYWRNQLPKSMTASKTGGFLGPARVLVTETKREADGQLRAGSTVWVVRGRRLLKCCVEQLRPATHREELIEHMTTDEDKKAPWTIPRLVDQLGSHEYEDVSDQAPSQQQWQQAQEDPPDQPMAEPATPRVRHWTKRPLATTAADPTGGEAPPVRAKGTASSSSGFEAETWWSQVHFSDASEESTAFWNDPDAAMEIAIDMPTSQRGWKHLEGDMTSYFLAAMRKRAVELNEKKMDAETRAQFEGAKGIEVKNFIAAKAFETIPVHLQPPREQAIGMRWILTWKVKDDGSCKPKARAILLGYQDPAYEHRGPLLVQRIASSAPPPPPPFDEAGEEAARRHCVFFHNAPTRVSEAALKRFFERAGNVRRLRIFQENGMSRGMGLCEYMTPEAALASCREFGIGRCFSLGQADLTQEAKRLAKTNADVIVTCQTEATKGIHHFMAEEWQLVAHGEHWGAAGGSINAQMSSAFVRKPLDGSKLVGNVSEIIRLKPWRSDVGNSGNFGLAASVLGGAVSSPLFSALARVTALDYKGKGGVSITLDFHENQVREGFVLQFVCAHLDSETEEARHYGIGQMLSEARAPDLRTANALRKEVVGKSGEMREPCALYDSHRKFCAAEKFERSEFPALCKEH</sequence>
<proteinExistence type="predicted"/>
<accession>A0A9P1FR43</accession>
<comment type="caution">
    <text evidence="5">The sequence shown here is derived from an EMBL/GenBank/DDBJ whole genome shotgun (WGS) entry which is preliminary data.</text>
</comment>
<evidence type="ECO:0000313" key="7">
    <source>
        <dbReference type="Proteomes" id="UP001152797"/>
    </source>
</evidence>
<evidence type="ECO:0000313" key="5">
    <source>
        <dbReference type="EMBL" id="CAI3985071.1"/>
    </source>
</evidence>
<dbReference type="GO" id="GO:0015074">
    <property type="term" value="P:DNA integration"/>
    <property type="evidence" value="ECO:0007669"/>
    <property type="project" value="InterPro"/>
</dbReference>
<dbReference type="EMBL" id="CAMXCT030000950">
    <property type="protein sequence ID" value="CAL4772383.1"/>
    <property type="molecule type" value="Genomic_DNA"/>
</dbReference>
<gene>
    <name evidence="5" type="ORF">C1SCF055_LOCUS12557</name>
</gene>
<dbReference type="InterPro" id="IPR035979">
    <property type="entry name" value="RBD_domain_sf"/>
</dbReference>
<reference evidence="5" key="1">
    <citation type="submission" date="2022-10" db="EMBL/GenBank/DDBJ databases">
        <authorList>
            <person name="Chen Y."/>
            <person name="Dougan E. K."/>
            <person name="Chan C."/>
            <person name="Rhodes N."/>
            <person name="Thang M."/>
        </authorList>
    </citation>
    <scope>NUCLEOTIDE SEQUENCE</scope>
</reference>
<dbReference type="InterPro" id="IPR012337">
    <property type="entry name" value="RNaseH-like_sf"/>
</dbReference>
<feature type="region of interest" description="Disordered" evidence="2">
    <location>
        <begin position="282"/>
        <end position="347"/>
    </location>
</feature>
<dbReference type="EMBL" id="CAMXCT020000950">
    <property type="protein sequence ID" value="CAL1138446.1"/>
    <property type="molecule type" value="Genomic_DNA"/>
</dbReference>
<name>A0A9P1FR43_9DINO</name>
<keyword evidence="1" id="KW-0694">RNA-binding</keyword>
<dbReference type="PROSITE" id="PS50994">
    <property type="entry name" value="INTEGRASE"/>
    <property type="match status" value="1"/>
</dbReference>
<feature type="domain" description="Integrase catalytic" evidence="4">
    <location>
        <begin position="1"/>
        <end position="124"/>
    </location>
</feature>
<dbReference type="Pfam" id="PF00076">
    <property type="entry name" value="RRM_1"/>
    <property type="match status" value="1"/>
</dbReference>
<dbReference type="Proteomes" id="UP001152797">
    <property type="component" value="Unassembled WGS sequence"/>
</dbReference>